<protein>
    <submittedName>
        <fullName evidence="2">VOC family protein</fullName>
    </submittedName>
</protein>
<dbReference type="Pfam" id="PF00903">
    <property type="entry name" value="Glyoxalase"/>
    <property type="match status" value="1"/>
</dbReference>
<dbReference type="InterPro" id="IPR029068">
    <property type="entry name" value="Glyas_Bleomycin-R_OHBP_Dase"/>
</dbReference>
<reference evidence="2 3" key="1">
    <citation type="journal article" date="2019" name="Int. J. Syst. Evol. Microbiol.">
        <title>The Global Catalogue of Microorganisms (GCM) 10K type strain sequencing project: providing services to taxonomists for standard genome sequencing and annotation.</title>
        <authorList>
            <consortium name="The Broad Institute Genomics Platform"/>
            <consortium name="The Broad Institute Genome Sequencing Center for Infectious Disease"/>
            <person name="Wu L."/>
            <person name="Ma J."/>
        </authorList>
    </citation>
    <scope>NUCLEOTIDE SEQUENCE [LARGE SCALE GENOMIC DNA]</scope>
    <source>
        <strain evidence="2 3">JCM 10367</strain>
    </source>
</reference>
<dbReference type="SUPFAM" id="SSF54593">
    <property type="entry name" value="Glyoxalase/Bleomycin resistance protein/Dihydroxybiphenyl dioxygenase"/>
    <property type="match status" value="1"/>
</dbReference>
<evidence type="ECO:0000259" key="1">
    <source>
        <dbReference type="PROSITE" id="PS51819"/>
    </source>
</evidence>
<dbReference type="Gene3D" id="3.10.180.10">
    <property type="entry name" value="2,3-Dihydroxybiphenyl 1,2-Dioxygenase, domain 1"/>
    <property type="match status" value="1"/>
</dbReference>
<feature type="domain" description="VOC" evidence="1">
    <location>
        <begin position="13"/>
        <end position="144"/>
    </location>
</feature>
<evidence type="ECO:0000313" key="3">
    <source>
        <dbReference type="Proteomes" id="UP001500724"/>
    </source>
</evidence>
<evidence type="ECO:0000313" key="2">
    <source>
        <dbReference type="EMBL" id="GAA0669592.1"/>
    </source>
</evidence>
<dbReference type="EMBL" id="BAAAGU010000088">
    <property type="protein sequence ID" value="GAA0669592.1"/>
    <property type="molecule type" value="Genomic_DNA"/>
</dbReference>
<gene>
    <name evidence="2" type="ORF">GCM10009535_56790</name>
</gene>
<dbReference type="RefSeq" id="WP_344007187.1">
    <property type="nucleotide sequence ID" value="NZ_BAAAGU010000088.1"/>
</dbReference>
<comment type="caution">
    <text evidence="2">The sequence shown here is derived from an EMBL/GenBank/DDBJ whole genome shotgun (WGS) entry which is preliminary data.</text>
</comment>
<name>A0ABN1HVM4_9ACTN</name>
<dbReference type="Proteomes" id="UP001500724">
    <property type="component" value="Unassembled WGS sequence"/>
</dbReference>
<proteinExistence type="predicted"/>
<organism evidence="2 3">
    <name type="scientific">Streptomyces thermocarboxydovorans</name>
    <dbReference type="NCBI Taxonomy" id="59298"/>
    <lineage>
        <taxon>Bacteria</taxon>
        <taxon>Bacillati</taxon>
        <taxon>Actinomycetota</taxon>
        <taxon>Actinomycetes</taxon>
        <taxon>Kitasatosporales</taxon>
        <taxon>Streptomycetaceae</taxon>
        <taxon>Streptomyces</taxon>
    </lineage>
</organism>
<sequence length="146" mass="16241">MTQSKTQRPTIGGIHHFSPTVTDVEASADWYQRVFGLERVPAPFPHYGSEDSGYAILLTDPNSDLAIGLHHHDANKGEQFDETRTGLDHLALSVPNRAALEAWVTWLDELGIPHAGITDMQEPFEYSVLVFRDPDNIQLELFAMAG</sequence>
<dbReference type="InterPro" id="IPR037523">
    <property type="entry name" value="VOC_core"/>
</dbReference>
<dbReference type="PROSITE" id="PS51819">
    <property type="entry name" value="VOC"/>
    <property type="match status" value="1"/>
</dbReference>
<accession>A0ABN1HVM4</accession>
<dbReference type="InterPro" id="IPR004360">
    <property type="entry name" value="Glyas_Fos-R_dOase_dom"/>
</dbReference>
<keyword evidence="3" id="KW-1185">Reference proteome</keyword>